<feature type="compositionally biased region" description="Basic and acidic residues" evidence="1">
    <location>
        <begin position="199"/>
        <end position="217"/>
    </location>
</feature>
<feature type="compositionally biased region" description="Acidic residues" evidence="1">
    <location>
        <begin position="218"/>
        <end position="234"/>
    </location>
</feature>
<evidence type="ECO:0000313" key="3">
    <source>
        <dbReference type="Proteomes" id="UP001194696"/>
    </source>
</evidence>
<sequence length="331" mass="37692">MYLSQVGNCVQMPRSPAVRRQRPNVAAGTTRTPTSTRKAPVKRIYEAIKEEGLSLPTFLYALFESDETFAVRLASQFYSSHAPRELIEIWRQKLRRRSKWDASFIEGAVDVVVYRTRRDLRRSSNGVIGQVDPPPKRPAYQFPHNRVTQANIEHVIDRGFLGNYVDHAKPLTRFLEDVLKKDERKNKGKGKRLNEDEERTGNKDYNVLKHKDNGKDVAEDEEDVEKEEDAKEEDVEKMDLVDMVESQKVVLMAGAVEVVSDAEEEDAVKVEDKVKSKNDAPTRYRPHRNPSSVQGCIAAMLLFMTSQKCNAKNGDEGSLKSLGEIFAQPLW</sequence>
<evidence type="ECO:0000256" key="1">
    <source>
        <dbReference type="SAM" id="MobiDB-lite"/>
    </source>
</evidence>
<comment type="caution">
    <text evidence="2">The sequence shown here is derived from an EMBL/GenBank/DDBJ whole genome shotgun (WGS) entry which is preliminary data.</text>
</comment>
<gene>
    <name evidence="2" type="ORF">BGZ96_003976</name>
</gene>
<organism evidence="2 3">
    <name type="scientific">Linnemannia gamsii</name>
    <dbReference type="NCBI Taxonomy" id="64522"/>
    <lineage>
        <taxon>Eukaryota</taxon>
        <taxon>Fungi</taxon>
        <taxon>Fungi incertae sedis</taxon>
        <taxon>Mucoromycota</taxon>
        <taxon>Mortierellomycotina</taxon>
        <taxon>Mortierellomycetes</taxon>
        <taxon>Mortierellales</taxon>
        <taxon>Mortierellaceae</taxon>
        <taxon>Linnemannia</taxon>
    </lineage>
</organism>
<dbReference type="EMBL" id="JAAAIM010001913">
    <property type="protein sequence ID" value="KAG0275039.1"/>
    <property type="molecule type" value="Genomic_DNA"/>
</dbReference>
<reference evidence="2 3" key="1">
    <citation type="journal article" date="2020" name="Fungal Divers.">
        <title>Resolving the Mortierellaceae phylogeny through synthesis of multi-gene phylogenetics and phylogenomics.</title>
        <authorList>
            <person name="Vandepol N."/>
            <person name="Liber J."/>
            <person name="Desiro A."/>
            <person name="Na H."/>
            <person name="Kennedy M."/>
            <person name="Barry K."/>
            <person name="Grigoriev I.V."/>
            <person name="Miller A.N."/>
            <person name="O'Donnell K."/>
            <person name="Stajich J.E."/>
            <person name="Bonito G."/>
        </authorList>
    </citation>
    <scope>NUCLEOTIDE SEQUENCE [LARGE SCALE GENOMIC DNA]</scope>
    <source>
        <strain evidence="2 3">AD045</strain>
    </source>
</reference>
<feature type="compositionally biased region" description="Basic and acidic residues" evidence="1">
    <location>
        <begin position="271"/>
        <end position="282"/>
    </location>
</feature>
<proteinExistence type="predicted"/>
<accession>A0ABQ7JIM5</accession>
<evidence type="ECO:0000313" key="2">
    <source>
        <dbReference type="EMBL" id="KAG0275039.1"/>
    </source>
</evidence>
<dbReference type="Proteomes" id="UP001194696">
    <property type="component" value="Unassembled WGS sequence"/>
</dbReference>
<protein>
    <submittedName>
        <fullName evidence="2">Uncharacterized protein</fullName>
    </submittedName>
</protein>
<feature type="region of interest" description="Disordered" evidence="1">
    <location>
        <begin position="271"/>
        <end position="290"/>
    </location>
</feature>
<keyword evidence="3" id="KW-1185">Reference proteome</keyword>
<feature type="region of interest" description="Disordered" evidence="1">
    <location>
        <begin position="15"/>
        <end position="38"/>
    </location>
</feature>
<feature type="non-terminal residue" evidence="2">
    <location>
        <position position="331"/>
    </location>
</feature>
<name>A0ABQ7JIM5_9FUNG</name>
<feature type="compositionally biased region" description="Polar residues" evidence="1">
    <location>
        <begin position="27"/>
        <end position="37"/>
    </location>
</feature>
<feature type="region of interest" description="Disordered" evidence="1">
    <location>
        <begin position="185"/>
        <end position="234"/>
    </location>
</feature>